<organism evidence="3 4">
    <name type="scientific">Frigoriglobus tundricola</name>
    <dbReference type="NCBI Taxonomy" id="2774151"/>
    <lineage>
        <taxon>Bacteria</taxon>
        <taxon>Pseudomonadati</taxon>
        <taxon>Planctomycetota</taxon>
        <taxon>Planctomycetia</taxon>
        <taxon>Gemmatales</taxon>
        <taxon>Gemmataceae</taxon>
        <taxon>Frigoriglobus</taxon>
    </lineage>
</organism>
<evidence type="ECO:0000313" key="3">
    <source>
        <dbReference type="EMBL" id="QJX00039.1"/>
    </source>
</evidence>
<reference evidence="4" key="1">
    <citation type="submission" date="2020-05" db="EMBL/GenBank/DDBJ databases">
        <title>Frigoriglobus tundricola gen. nov., sp. nov., a psychrotolerant cellulolytic planctomycete of the family Gemmataceae with two divergent copies of 16S rRNA gene.</title>
        <authorList>
            <person name="Kulichevskaya I.S."/>
            <person name="Ivanova A.A."/>
            <person name="Naumoff D.G."/>
            <person name="Beletsky A.V."/>
            <person name="Rijpstra W.I.C."/>
            <person name="Sinninghe Damste J.S."/>
            <person name="Mardanov A.V."/>
            <person name="Ravin N.V."/>
            <person name="Dedysh S.N."/>
        </authorList>
    </citation>
    <scope>NUCLEOTIDE SEQUENCE [LARGE SCALE GENOMIC DNA]</scope>
    <source>
        <strain evidence="4">PL17</strain>
    </source>
</reference>
<dbReference type="KEGG" id="ftj:FTUN_7662"/>
<gene>
    <name evidence="3" type="ORF">FTUN_7662</name>
</gene>
<protein>
    <submittedName>
        <fullName evidence="3">Uncharacterized protein</fullName>
    </submittedName>
</protein>
<dbReference type="AlphaFoldDB" id="A0A6M5Z1J9"/>
<feature type="region of interest" description="Disordered" evidence="1">
    <location>
        <begin position="111"/>
        <end position="139"/>
    </location>
</feature>
<feature type="transmembrane region" description="Helical" evidence="2">
    <location>
        <begin position="12"/>
        <end position="38"/>
    </location>
</feature>
<evidence type="ECO:0000256" key="2">
    <source>
        <dbReference type="SAM" id="Phobius"/>
    </source>
</evidence>
<accession>A0A6M5Z1J9</accession>
<sequence>MGTKINLQGVPHVFWLTLVVSLIWNVMCAGCWLAFIFADCNEGALAVVSAFTVFTGPMLVGTILILRRRESGMRWLRFGSVVFLCEPGTLVQIWKLKDDPAYLAFMRGAGPLSATGPPAPQRPERPWDRGCASGPPSDR</sequence>
<evidence type="ECO:0000256" key="1">
    <source>
        <dbReference type="SAM" id="MobiDB-lite"/>
    </source>
</evidence>
<keyword evidence="4" id="KW-1185">Reference proteome</keyword>
<proteinExistence type="predicted"/>
<keyword evidence="2" id="KW-0472">Membrane</keyword>
<evidence type="ECO:0000313" key="4">
    <source>
        <dbReference type="Proteomes" id="UP000503447"/>
    </source>
</evidence>
<name>A0A6M5Z1J9_9BACT</name>
<dbReference type="Proteomes" id="UP000503447">
    <property type="component" value="Chromosome"/>
</dbReference>
<keyword evidence="2" id="KW-1133">Transmembrane helix</keyword>
<feature type="transmembrane region" description="Helical" evidence="2">
    <location>
        <begin position="44"/>
        <end position="66"/>
    </location>
</feature>
<dbReference type="EMBL" id="CP053452">
    <property type="protein sequence ID" value="QJX00039.1"/>
    <property type="molecule type" value="Genomic_DNA"/>
</dbReference>
<keyword evidence="2" id="KW-0812">Transmembrane</keyword>